<sequence>MIDGEPVNPLWGTTKAGKARKRLAVACLSCREKKIKCEPGIGSPNCQQCEKSKKECIRPSAQQTQGEQAAAVALAMPLQSPSRPQPDQTRPSSDEGGYPPLAKRRRSDGSGESASHHFAQVTPARTRESSPRPFANRFSSPTPTSPADSVTKASEVTDGRPMEKNNMQQRHGFDALGLEADPYDVEPEQTMKYLELYFEHINQSPYGMFPQRTFLEWVKQEKDKCQNERMLLYTMITMGSIYAEDPNAQFSRICADIATSAVNSKIGRYSLPLVQSRLILAIYNFSRGKEGLAWDYCGFAFRVIGAIRLNTEEGCGDIAREHPRPYYTMPTDQLVEVARRTYWAAYILDRYTGQVSSTLCMLHPEDACVRLPCNEQDFEKGIASSAPFLNDTVTETAITHISHLETVSPQAFLILTSTIWGKAVHFTHRSMRCDSSIYGRKYEAFYATTMADLDDWRSNLPPQFQYTEANLAQAIRNGTAGQLCAMHSLSYAAQIYLARHVRHQLVPRHVVTRNIEVTYSNALKQLRMMNALQSIGDQIRPQSARHIPVVPSPFRAYITLVSIDIVGAGGLMDEIVPTLEAIKGGVTVLQGLSPYWVSAKTQLKLAEKRVNQIMATLTDSAPQRINGWHKDDGIWMVGESLGKAFPPQQDVIYGVPPHIWILLRRMSQLWVIQLTIPAYQVRSLADPGAARRKDSQRRSLVLDASNVLDRAARFSRRVHWCSGKFNPLSAACLRSCTDPHGLISVSGFSPAGSRQCTNGVSGCPMQRSPLSLQLANSPGTPFNGPEQTPNAFISATAHWLDAPAEYCNTPISHAEWPQQNKAGTNAAGLLPLLVSGMTSSAPDYRERSVLEYSCVTAVRRNASASLVQDSISLAACDGRNSAPQARSSFLEPKPCIVPPGRWSHTAVIYIGCSSILLAHQERDSQATPASGIIVDM</sequence>
<proteinExistence type="predicted"/>
<comment type="caution">
    <text evidence="1">The sequence shown here is derived from an EMBL/GenBank/DDBJ whole genome shotgun (WGS) entry which is preliminary data.</text>
</comment>
<protein>
    <submittedName>
        <fullName evidence="1">Uncharacterized protein</fullName>
    </submittedName>
</protein>
<accession>A0ACC3SGP4</accession>
<reference evidence="1" key="1">
    <citation type="submission" date="2024-02" db="EMBL/GenBank/DDBJ databases">
        <title>Metagenome Assembled Genome of Zalaria obscura JY119.</title>
        <authorList>
            <person name="Vighnesh L."/>
            <person name="Jagadeeshwari U."/>
            <person name="Venkata Ramana C."/>
            <person name="Sasikala C."/>
        </authorList>
    </citation>
    <scope>NUCLEOTIDE SEQUENCE</scope>
    <source>
        <strain evidence="1">JY119</strain>
    </source>
</reference>
<organism evidence="1 2">
    <name type="scientific">Zalaria obscura</name>
    <dbReference type="NCBI Taxonomy" id="2024903"/>
    <lineage>
        <taxon>Eukaryota</taxon>
        <taxon>Fungi</taxon>
        <taxon>Dikarya</taxon>
        <taxon>Ascomycota</taxon>
        <taxon>Pezizomycotina</taxon>
        <taxon>Dothideomycetes</taxon>
        <taxon>Dothideomycetidae</taxon>
        <taxon>Dothideales</taxon>
        <taxon>Zalariaceae</taxon>
        <taxon>Zalaria</taxon>
    </lineage>
</organism>
<name>A0ACC3SGP4_9PEZI</name>
<keyword evidence="2" id="KW-1185">Reference proteome</keyword>
<dbReference type="EMBL" id="JAMKPW020000017">
    <property type="protein sequence ID" value="KAK8209160.1"/>
    <property type="molecule type" value="Genomic_DNA"/>
</dbReference>
<evidence type="ECO:0000313" key="1">
    <source>
        <dbReference type="EMBL" id="KAK8209160.1"/>
    </source>
</evidence>
<evidence type="ECO:0000313" key="2">
    <source>
        <dbReference type="Proteomes" id="UP001320706"/>
    </source>
</evidence>
<dbReference type="Proteomes" id="UP001320706">
    <property type="component" value="Unassembled WGS sequence"/>
</dbReference>
<gene>
    <name evidence="1" type="ORF">M8818_003855</name>
</gene>